<protein>
    <recommendedName>
        <fullName evidence="5">HCP-like protein</fullName>
    </recommendedName>
</protein>
<dbReference type="EMBL" id="OZ037944">
    <property type="protein sequence ID" value="CAL1697039.1"/>
    <property type="molecule type" value="Genomic_DNA"/>
</dbReference>
<dbReference type="InterPro" id="IPR052945">
    <property type="entry name" value="Mitotic_Regulator"/>
</dbReference>
<proteinExistence type="predicted"/>
<name>A0ABP1CQJ3_9APHY</name>
<feature type="compositionally biased region" description="Low complexity" evidence="1">
    <location>
        <begin position="357"/>
        <end position="371"/>
    </location>
</feature>
<keyword evidence="2" id="KW-1133">Transmembrane helix</keyword>
<dbReference type="SUPFAM" id="SSF81901">
    <property type="entry name" value="HCP-like"/>
    <property type="match status" value="1"/>
</dbReference>
<keyword evidence="4" id="KW-1185">Reference proteome</keyword>
<feature type="region of interest" description="Disordered" evidence="1">
    <location>
        <begin position="149"/>
        <end position="319"/>
    </location>
</feature>
<reference evidence="4" key="1">
    <citation type="submission" date="2024-04" db="EMBL/GenBank/DDBJ databases">
        <authorList>
            <person name="Shaw F."/>
            <person name="Minotto A."/>
        </authorList>
    </citation>
    <scope>NUCLEOTIDE SEQUENCE [LARGE SCALE GENOMIC DNA]</scope>
</reference>
<dbReference type="Gene3D" id="1.25.40.10">
    <property type="entry name" value="Tetratricopeptide repeat domain"/>
    <property type="match status" value="1"/>
</dbReference>
<evidence type="ECO:0008006" key="5">
    <source>
        <dbReference type="Google" id="ProtNLM"/>
    </source>
</evidence>
<keyword evidence="2" id="KW-0812">Transmembrane</keyword>
<evidence type="ECO:0000313" key="4">
    <source>
        <dbReference type="Proteomes" id="UP001497453"/>
    </source>
</evidence>
<dbReference type="PANTHER" id="PTHR43628">
    <property type="entry name" value="ACTIVATOR OF C KINASE PROTEIN 1-RELATED"/>
    <property type="match status" value="1"/>
</dbReference>
<feature type="compositionally biased region" description="Low complexity" evidence="1">
    <location>
        <begin position="252"/>
        <end position="300"/>
    </location>
</feature>
<feature type="region of interest" description="Disordered" evidence="1">
    <location>
        <begin position="1"/>
        <end position="129"/>
    </location>
</feature>
<accession>A0ABP1CQJ3</accession>
<feature type="compositionally biased region" description="Polar residues" evidence="1">
    <location>
        <begin position="47"/>
        <end position="57"/>
    </location>
</feature>
<dbReference type="InterPro" id="IPR006597">
    <property type="entry name" value="Sel1-like"/>
</dbReference>
<evidence type="ECO:0000313" key="3">
    <source>
        <dbReference type="EMBL" id="CAL1697039.1"/>
    </source>
</evidence>
<feature type="region of interest" description="Disordered" evidence="1">
    <location>
        <begin position="332"/>
        <end position="382"/>
    </location>
</feature>
<dbReference type="Proteomes" id="UP001497453">
    <property type="component" value="Chromosome 1"/>
</dbReference>
<dbReference type="PANTHER" id="PTHR43628:SF1">
    <property type="entry name" value="CHITIN SYNTHASE REGULATORY FACTOR 2-RELATED"/>
    <property type="match status" value="1"/>
</dbReference>
<sequence length="562" mass="60538">MEVLSRQARTPSPGPSAYNQSSPLDTLVRRASSRRVRNKDALAPVATTPSRLPVSNPSTPPRNVGENQEWPPPASPLLHTQFRNSTATTATATSYLPDTGSTYDTSMSSDGWGDSPRRPTSNVDSKRGQILSVASEYDLDDITASYRDSYASSGTSTPHPGGRFDPSPSPLAVPTVVVSSADPDPFQSQPIPPGSAGRAPSRLPASHKAANFSRPVPPVIDGTEDRKRQVLARNGSRTAPPLMYEGRAEEVSSLSGFSQSSRSRPTSPNLSAQSSPQQAQARSPPTSPSIFQQQQQQHPPGSLPNPYGPPPRSASPSTSVYSSYSYYPYDGALPTPTGSTTHLGPRSPTTPGPSNPSHPSSRPHSPRSPASPTAPPEPITPFDYLQLGIQSHLANDLTKSAQYFEKSATLEGGCGVGMLMWGLTLRHGWGVEKSEAKGFKWLKKAAEIAVVDLESARGGMDAGVVQNELVLAIYEVGQSFFRGWGVEKDKKMGVSYFRVAARLGDPDAQQELAFCLANGKGCKKDRKEAAKWYRAAVSIFFCYSEVLSWWLYVCNLGRPRRK</sequence>
<feature type="compositionally biased region" description="Pro residues" evidence="1">
    <location>
        <begin position="301"/>
        <end position="313"/>
    </location>
</feature>
<evidence type="ECO:0000256" key="2">
    <source>
        <dbReference type="SAM" id="Phobius"/>
    </source>
</evidence>
<organism evidence="3 4">
    <name type="scientific">Somion occarium</name>
    <dbReference type="NCBI Taxonomy" id="3059160"/>
    <lineage>
        <taxon>Eukaryota</taxon>
        <taxon>Fungi</taxon>
        <taxon>Dikarya</taxon>
        <taxon>Basidiomycota</taxon>
        <taxon>Agaricomycotina</taxon>
        <taxon>Agaricomycetes</taxon>
        <taxon>Polyporales</taxon>
        <taxon>Cerrenaceae</taxon>
        <taxon>Somion</taxon>
    </lineage>
</organism>
<gene>
    <name evidence="3" type="ORF">GFSPODELE1_LOCUS1453</name>
</gene>
<keyword evidence="2" id="KW-0472">Membrane</keyword>
<dbReference type="SMART" id="SM00671">
    <property type="entry name" value="SEL1"/>
    <property type="match status" value="3"/>
</dbReference>
<feature type="transmembrane region" description="Helical" evidence="2">
    <location>
        <begin position="532"/>
        <end position="553"/>
    </location>
</feature>
<dbReference type="Pfam" id="PF08238">
    <property type="entry name" value="Sel1"/>
    <property type="match status" value="4"/>
</dbReference>
<evidence type="ECO:0000256" key="1">
    <source>
        <dbReference type="SAM" id="MobiDB-lite"/>
    </source>
</evidence>
<dbReference type="InterPro" id="IPR011990">
    <property type="entry name" value="TPR-like_helical_dom_sf"/>
</dbReference>
<feature type="compositionally biased region" description="Polar residues" evidence="1">
    <location>
        <begin position="94"/>
        <end position="109"/>
    </location>
</feature>